<feature type="transmembrane region" description="Helical" evidence="8">
    <location>
        <begin position="372"/>
        <end position="394"/>
    </location>
</feature>
<dbReference type="AlphaFoldDB" id="A0A4Y5YZS2"/>
<evidence type="ECO:0000256" key="8">
    <source>
        <dbReference type="SAM" id="Phobius"/>
    </source>
</evidence>
<dbReference type="Gene3D" id="1.20.1250.20">
    <property type="entry name" value="MFS general substrate transporter like domains"/>
    <property type="match status" value="1"/>
</dbReference>
<dbReference type="PANTHER" id="PTHR42718">
    <property type="entry name" value="MAJOR FACILITATOR SUPERFAMILY MULTIDRUG TRANSPORTER MFSC"/>
    <property type="match status" value="1"/>
</dbReference>
<feature type="domain" description="Major facilitator superfamily (MFS) profile" evidence="9">
    <location>
        <begin position="23"/>
        <end position="510"/>
    </location>
</feature>
<dbReference type="InterPro" id="IPR004638">
    <property type="entry name" value="EmrB-like"/>
</dbReference>
<feature type="transmembrane region" description="Helical" evidence="8">
    <location>
        <begin position="148"/>
        <end position="169"/>
    </location>
</feature>
<dbReference type="EMBL" id="CP041046">
    <property type="protein sequence ID" value="QDE37838.1"/>
    <property type="molecule type" value="Genomic_DNA"/>
</dbReference>
<name>A0A4Y5YZS2_9GAMM</name>
<comment type="similarity">
    <text evidence="2">Belongs to the major facilitator superfamily. EmrB family.</text>
</comment>
<feature type="transmembrane region" description="Helical" evidence="8">
    <location>
        <begin position="309"/>
        <end position="331"/>
    </location>
</feature>
<keyword evidence="5 8" id="KW-0812">Transmembrane</keyword>
<keyword evidence="7 8" id="KW-0472">Membrane</keyword>
<dbReference type="Gene3D" id="1.20.1720.10">
    <property type="entry name" value="Multidrug resistance protein D"/>
    <property type="match status" value="1"/>
</dbReference>
<dbReference type="NCBIfam" id="TIGR00711">
    <property type="entry name" value="efflux_EmrB"/>
    <property type="match status" value="1"/>
</dbReference>
<dbReference type="PROSITE" id="PS50850">
    <property type="entry name" value="MFS"/>
    <property type="match status" value="1"/>
</dbReference>
<evidence type="ECO:0000256" key="3">
    <source>
        <dbReference type="ARBA" id="ARBA00022448"/>
    </source>
</evidence>
<accession>A0A4Y5YZS2</accession>
<keyword evidence="6 8" id="KW-1133">Transmembrane helix</keyword>
<keyword evidence="11" id="KW-1185">Reference proteome</keyword>
<feature type="transmembrane region" description="Helical" evidence="8">
    <location>
        <begin position="279"/>
        <end position="303"/>
    </location>
</feature>
<evidence type="ECO:0000256" key="7">
    <source>
        <dbReference type="ARBA" id="ARBA00023136"/>
    </source>
</evidence>
<dbReference type="PANTHER" id="PTHR42718:SF9">
    <property type="entry name" value="MAJOR FACILITATOR SUPERFAMILY MULTIDRUG TRANSPORTER MFSC"/>
    <property type="match status" value="1"/>
</dbReference>
<feature type="transmembrane region" description="Helical" evidence="8">
    <location>
        <begin position="487"/>
        <end position="505"/>
    </location>
</feature>
<keyword evidence="3" id="KW-0813">Transport</keyword>
<sequence>MPTKNGNGSGGLAPMHGGQLALLTAGVALATFMEVLDISIVNVSVRTIAGNLGVSSNEGTMAISAYSMASAVMQPLTGWVARRFGEVRTFTISVMLFVVFSALCGLAQSMPMLILFRLLQGAVSGPMVPLSQTLLLNNYPPKRRPIALALWAMTVVVAPVFGPILGGWITDNYHWSWIFFINIPVGLFAVIITVTLLRGRESKVAKVPIDAVGLFLLAVGVGCLQFMLDNGNDDDWFTSHVITVLAIVSLVCLTFLVAWELMHKNPVVELRLLGKRNFLVGVLCLSLGMFAFFGGTVVMPMWVQEVMGYTATWAGFVVAPIGILAIFFSPLVGAFQHKFDLRLLNTVGFAIFAGASFWMSTLNTTAPYHDLALPRLMMGAGVALFFVPVNQIILSGIPDEQVASASGLSNFFRTLAGSIATAVSTTMYSHRTTYHHAVLAEHVVSGDRATQAYLDRFQAFGVQGPTANAALNRIVDLQAATLAVNDVFWLFGLMFGMAMIAIWFAKPPFASGGTPGH</sequence>
<evidence type="ECO:0000256" key="2">
    <source>
        <dbReference type="ARBA" id="ARBA00008537"/>
    </source>
</evidence>
<dbReference type="KEGG" id="lpy:FIV34_00785"/>
<proteinExistence type="inferred from homology"/>
<evidence type="ECO:0000256" key="6">
    <source>
        <dbReference type="ARBA" id="ARBA00022989"/>
    </source>
</evidence>
<protein>
    <submittedName>
        <fullName evidence="10">DHA2 family efflux MFS transporter permease subunit</fullName>
    </submittedName>
</protein>
<evidence type="ECO:0000256" key="5">
    <source>
        <dbReference type="ARBA" id="ARBA00022692"/>
    </source>
</evidence>
<dbReference type="OrthoDB" id="9812221at2"/>
<dbReference type="InterPro" id="IPR020846">
    <property type="entry name" value="MFS_dom"/>
</dbReference>
<dbReference type="CDD" id="cd17503">
    <property type="entry name" value="MFS_LmrB_MDR_like"/>
    <property type="match status" value="1"/>
</dbReference>
<dbReference type="SUPFAM" id="SSF103473">
    <property type="entry name" value="MFS general substrate transporter"/>
    <property type="match status" value="1"/>
</dbReference>
<evidence type="ECO:0000256" key="4">
    <source>
        <dbReference type="ARBA" id="ARBA00022475"/>
    </source>
</evidence>
<feature type="transmembrane region" description="Helical" evidence="8">
    <location>
        <begin position="175"/>
        <end position="197"/>
    </location>
</feature>
<feature type="transmembrane region" description="Helical" evidence="8">
    <location>
        <begin position="240"/>
        <end position="259"/>
    </location>
</feature>
<evidence type="ECO:0000256" key="1">
    <source>
        <dbReference type="ARBA" id="ARBA00004651"/>
    </source>
</evidence>
<dbReference type="InterPro" id="IPR036259">
    <property type="entry name" value="MFS_trans_sf"/>
</dbReference>
<evidence type="ECO:0000259" key="9">
    <source>
        <dbReference type="PROSITE" id="PS50850"/>
    </source>
</evidence>
<dbReference type="InterPro" id="IPR011701">
    <property type="entry name" value="MFS"/>
</dbReference>
<feature type="transmembrane region" description="Helical" evidence="8">
    <location>
        <begin position="209"/>
        <end position="228"/>
    </location>
</feature>
<dbReference type="GO" id="GO:0022857">
    <property type="term" value="F:transmembrane transporter activity"/>
    <property type="evidence" value="ECO:0007669"/>
    <property type="project" value="InterPro"/>
</dbReference>
<dbReference type="Proteomes" id="UP000316093">
    <property type="component" value="Chromosome"/>
</dbReference>
<keyword evidence="4" id="KW-1003">Cell membrane</keyword>
<dbReference type="RefSeq" id="WP_139978713.1">
    <property type="nucleotide sequence ID" value="NZ_CP041046.1"/>
</dbReference>
<feature type="transmembrane region" description="Helical" evidence="8">
    <location>
        <begin position="87"/>
        <end position="108"/>
    </location>
</feature>
<evidence type="ECO:0000313" key="11">
    <source>
        <dbReference type="Proteomes" id="UP000316093"/>
    </source>
</evidence>
<comment type="subcellular location">
    <subcellularLocation>
        <location evidence="1">Cell membrane</location>
        <topology evidence="1">Multi-pass membrane protein</topology>
    </subcellularLocation>
</comment>
<gene>
    <name evidence="10" type="ORF">FIV34_00785</name>
</gene>
<dbReference type="Pfam" id="PF07690">
    <property type="entry name" value="MFS_1"/>
    <property type="match status" value="1"/>
</dbReference>
<dbReference type="GO" id="GO:0005886">
    <property type="term" value="C:plasma membrane"/>
    <property type="evidence" value="ECO:0007669"/>
    <property type="project" value="UniProtKB-SubCell"/>
</dbReference>
<organism evidence="10 11">
    <name type="scientific">Luteibacter pinisoli</name>
    <dbReference type="NCBI Taxonomy" id="2589080"/>
    <lineage>
        <taxon>Bacteria</taxon>
        <taxon>Pseudomonadati</taxon>
        <taxon>Pseudomonadota</taxon>
        <taxon>Gammaproteobacteria</taxon>
        <taxon>Lysobacterales</taxon>
        <taxon>Rhodanobacteraceae</taxon>
        <taxon>Luteibacter</taxon>
    </lineage>
</organism>
<evidence type="ECO:0000313" key="10">
    <source>
        <dbReference type="EMBL" id="QDE37838.1"/>
    </source>
</evidence>
<feature type="transmembrane region" description="Helical" evidence="8">
    <location>
        <begin position="343"/>
        <end position="360"/>
    </location>
</feature>
<reference evidence="10 11" key="1">
    <citation type="submission" date="2019-06" db="EMBL/GenBank/DDBJ databases">
        <title>A complete genome sequence for Luteibacter pinisoli MAH-14.</title>
        <authorList>
            <person name="Baltrus D.A."/>
        </authorList>
    </citation>
    <scope>NUCLEOTIDE SEQUENCE [LARGE SCALE GENOMIC DNA]</scope>
    <source>
        <strain evidence="10 11">MAH-14</strain>
    </source>
</reference>
<feature type="transmembrane region" description="Helical" evidence="8">
    <location>
        <begin position="20"/>
        <end position="41"/>
    </location>
</feature>
<feature type="transmembrane region" description="Helical" evidence="8">
    <location>
        <begin position="114"/>
        <end position="136"/>
    </location>
</feature>